<sequence>MDWYSIVKFLHIVSATLWVGGGFVLFLLGVLAERAGNIEDKLQAMRASGQLGGLFFAPMSMLTLLFGLVMCIFWVGFSDLWIIIGLAGYATTFSIGMFIFKPTGERMGAMIAKEGVTPSVLAIGQRMMSAARFDYAVMLVIVADMVLKPTTHDIGILAGMILVLVAGATLAFGGSRRLVESAV</sequence>
<proteinExistence type="predicted"/>
<evidence type="ECO:0000256" key="1">
    <source>
        <dbReference type="SAM" id="Phobius"/>
    </source>
</evidence>
<keyword evidence="1" id="KW-1133">Transmembrane helix</keyword>
<name>A0A7G6SRT1_9HYPH</name>
<dbReference type="RefSeq" id="WP_183463958.1">
    <property type="nucleotide sequence ID" value="NZ_CP050296.1"/>
</dbReference>
<dbReference type="Proteomes" id="UP000515465">
    <property type="component" value="Chromosome"/>
</dbReference>
<feature type="transmembrane region" description="Helical" evidence="1">
    <location>
        <begin position="154"/>
        <end position="173"/>
    </location>
</feature>
<organism evidence="2 3">
    <name type="scientific">Mesorhizobium huakuii</name>
    <dbReference type="NCBI Taxonomy" id="28104"/>
    <lineage>
        <taxon>Bacteria</taxon>
        <taxon>Pseudomonadati</taxon>
        <taxon>Pseudomonadota</taxon>
        <taxon>Alphaproteobacteria</taxon>
        <taxon>Hyphomicrobiales</taxon>
        <taxon>Phyllobacteriaceae</taxon>
        <taxon>Mesorhizobium</taxon>
    </lineage>
</organism>
<keyword evidence="1" id="KW-0472">Membrane</keyword>
<feature type="transmembrane region" description="Helical" evidence="1">
    <location>
        <begin position="81"/>
        <end position="100"/>
    </location>
</feature>
<keyword evidence="1" id="KW-0812">Transmembrane</keyword>
<protein>
    <submittedName>
        <fullName evidence="2">DUF2269 family protein</fullName>
    </submittedName>
</protein>
<dbReference type="InterPro" id="IPR018729">
    <property type="entry name" value="DUF2269_transmembrane"/>
</dbReference>
<gene>
    <name evidence="2" type="ORF">HB778_11770</name>
</gene>
<evidence type="ECO:0000313" key="3">
    <source>
        <dbReference type="Proteomes" id="UP000515465"/>
    </source>
</evidence>
<dbReference type="Pfam" id="PF10027">
    <property type="entry name" value="DUF2269"/>
    <property type="match status" value="1"/>
</dbReference>
<dbReference type="AlphaFoldDB" id="A0A7G6SRT1"/>
<dbReference type="EMBL" id="CP050296">
    <property type="protein sequence ID" value="QND57213.1"/>
    <property type="molecule type" value="Genomic_DNA"/>
</dbReference>
<feature type="transmembrane region" description="Helical" evidence="1">
    <location>
        <begin position="12"/>
        <end position="32"/>
    </location>
</feature>
<feature type="transmembrane region" description="Helical" evidence="1">
    <location>
        <begin position="53"/>
        <end position="75"/>
    </location>
</feature>
<reference evidence="3" key="1">
    <citation type="journal article" date="2020" name="Mol. Plant Microbe">
        <title>Rhizobial microsymbionts of the narrowly endemic Oxytropis species growing in Kamchatka are characterized by significant genetic diversity and possess a set of genes that are associated with T3SS and T6SS secretion systems and can affect the development of symbiosis.</title>
        <authorList>
            <person name="Safronova V."/>
            <person name="Guro P."/>
            <person name="Sazanova A."/>
            <person name="Kuznetsova I."/>
            <person name="Belimov A."/>
            <person name="Yakubov V."/>
            <person name="Chirak E."/>
            <person name="Afonin A."/>
            <person name="Gogolev Y."/>
            <person name="Andronov E."/>
            <person name="Tikhonovich I."/>
        </authorList>
    </citation>
    <scope>NUCLEOTIDE SEQUENCE [LARGE SCALE GENOMIC DNA]</scope>
    <source>
        <strain evidence="3">583</strain>
    </source>
</reference>
<evidence type="ECO:0000313" key="2">
    <source>
        <dbReference type="EMBL" id="QND57213.1"/>
    </source>
</evidence>
<accession>A0A7G6SRT1</accession>